<keyword evidence="1" id="KW-1133">Transmembrane helix</keyword>
<dbReference type="AlphaFoldDB" id="A0AAV3QW87"/>
<organism evidence="2 3">
    <name type="scientific">Lithospermum erythrorhizon</name>
    <name type="common">Purple gromwell</name>
    <name type="synonym">Lithospermum officinale var. erythrorhizon</name>
    <dbReference type="NCBI Taxonomy" id="34254"/>
    <lineage>
        <taxon>Eukaryota</taxon>
        <taxon>Viridiplantae</taxon>
        <taxon>Streptophyta</taxon>
        <taxon>Embryophyta</taxon>
        <taxon>Tracheophyta</taxon>
        <taxon>Spermatophyta</taxon>
        <taxon>Magnoliopsida</taxon>
        <taxon>eudicotyledons</taxon>
        <taxon>Gunneridae</taxon>
        <taxon>Pentapetalae</taxon>
        <taxon>asterids</taxon>
        <taxon>lamiids</taxon>
        <taxon>Boraginales</taxon>
        <taxon>Boraginaceae</taxon>
        <taxon>Boraginoideae</taxon>
        <taxon>Lithospermeae</taxon>
        <taxon>Lithospermum</taxon>
    </lineage>
</organism>
<gene>
    <name evidence="2" type="ORF">LIER_40267</name>
</gene>
<name>A0AAV3QW87_LITER</name>
<evidence type="ECO:0000313" key="3">
    <source>
        <dbReference type="Proteomes" id="UP001454036"/>
    </source>
</evidence>
<reference evidence="2 3" key="1">
    <citation type="submission" date="2024-01" db="EMBL/GenBank/DDBJ databases">
        <title>The complete chloroplast genome sequence of Lithospermum erythrorhizon: insights into the phylogenetic relationship among Boraginaceae species and the maternal lineages of purple gromwells.</title>
        <authorList>
            <person name="Okada T."/>
            <person name="Watanabe K."/>
        </authorList>
    </citation>
    <scope>NUCLEOTIDE SEQUENCE [LARGE SCALE GENOMIC DNA]</scope>
</reference>
<keyword evidence="1" id="KW-0472">Membrane</keyword>
<comment type="caution">
    <text evidence="2">The sequence shown here is derived from an EMBL/GenBank/DDBJ whole genome shotgun (WGS) entry which is preliminary data.</text>
</comment>
<proteinExistence type="predicted"/>
<sequence>MIDLLKKANMLNCKPVSTPMSTSTSTDEASLADLSSSTSVDPTLRLVMLIGPALLVTAGLRADILFIWALILSLGNRKSNARYTFHHPNLLFCGVTTWVLHMSANPVFHARTKHIEIDFHFVREKVARKQLQVQFISTKDQIADVLTKPLFTARFVFFRSKLRLCSQKPFACEGSIR</sequence>
<dbReference type="EMBL" id="BAABME010022915">
    <property type="protein sequence ID" value="GAA0166893.1"/>
    <property type="molecule type" value="Genomic_DNA"/>
</dbReference>
<evidence type="ECO:0000313" key="2">
    <source>
        <dbReference type="EMBL" id="GAA0166893.1"/>
    </source>
</evidence>
<dbReference type="Proteomes" id="UP001454036">
    <property type="component" value="Unassembled WGS sequence"/>
</dbReference>
<feature type="transmembrane region" description="Helical" evidence="1">
    <location>
        <begin position="46"/>
        <end position="72"/>
    </location>
</feature>
<accession>A0AAV3QW87</accession>
<keyword evidence="3" id="KW-1185">Reference proteome</keyword>
<keyword evidence="1" id="KW-0812">Transmembrane</keyword>
<evidence type="ECO:0000256" key="1">
    <source>
        <dbReference type="SAM" id="Phobius"/>
    </source>
</evidence>
<dbReference type="CDD" id="cd09272">
    <property type="entry name" value="RNase_HI_RT_Ty1"/>
    <property type="match status" value="1"/>
</dbReference>
<protein>
    <submittedName>
        <fullName evidence="2">Uncharacterized protein</fullName>
    </submittedName>
</protein>